<reference evidence="3 4" key="1">
    <citation type="journal article" date="2015" name="G3 (Bethesda)">
        <title>Insights into Ongoing Evolution of the Hexachlorocyclohexane Catabolic Pathway from Comparative Genomics of Ten Sphingomonadaceae Strains.</title>
        <authorList>
            <person name="Pearce S.L."/>
            <person name="Oakeshott J.G."/>
            <person name="Pandey G."/>
        </authorList>
    </citation>
    <scope>NUCLEOTIDE SEQUENCE [LARGE SCALE GENOMIC DNA]</scope>
    <source>
        <strain evidence="3 4">LL01</strain>
    </source>
</reference>
<dbReference type="Gene3D" id="3.40.50.1390">
    <property type="entry name" value="Resolvase, N-terminal catalytic domain"/>
    <property type="match status" value="1"/>
</dbReference>
<dbReference type="PROSITE" id="PS51736">
    <property type="entry name" value="RECOMBINASES_3"/>
    <property type="match status" value="1"/>
</dbReference>
<protein>
    <submittedName>
        <fullName evidence="3">Recombinase</fullName>
    </submittedName>
</protein>
<evidence type="ECO:0000313" key="4">
    <source>
        <dbReference type="Proteomes" id="UP000052232"/>
    </source>
</evidence>
<feature type="domain" description="Recombinase" evidence="2">
    <location>
        <begin position="151"/>
        <end position="254"/>
    </location>
</feature>
<dbReference type="EMBL" id="JACT01000004">
    <property type="protein sequence ID" value="KMS53738.1"/>
    <property type="molecule type" value="Genomic_DNA"/>
</dbReference>
<feature type="domain" description="Resolvase/invertase-type recombinase catalytic" evidence="1">
    <location>
        <begin position="3"/>
        <end position="147"/>
    </location>
</feature>
<dbReference type="InterPro" id="IPR038109">
    <property type="entry name" value="DNA_bind_recomb_sf"/>
</dbReference>
<dbReference type="STRING" id="1420583.V473_16095"/>
<sequence length="546" mass="60697">MTRIALYARYSSDQQSAASIEDQLRICRERAEREGWHVVHSYQDAAISGASMILRPGIQSLLQDAQAGKFDIVIAEALDRVSRDQADVATLYKHLQFARVPLVTLAEGEISELHVGLKGTMNALFLKDLAKKTHRGQRGRVEKGFSAGPVGYGYRTVRRLSSEGELVRGECRIAPAEAPIVERIFREFAAGKSPRGIARDLNRDGIPGPSGRPWSDTTIRGKPKLGIGILNNEMYVGVRVWNRKQAVKDPRTGQTVRRPNPESEWVRVEVPGLRIVSDDMWQAVKRRRDVLVEQYKPLLDGLRAAQASRMHRARRPVTLLSGLVECGVCGGTVGLAVNGRFGCINHHRRHICANNRTILRKKLEERALAGLRERLVSPEKVQAAVAAYAEHINRENREQRVQIEADRRALDKIERAIAGIMTAIEDGLYQPTMKARMAELERQKAEIATRMASAPQAVPDVHPGIAGIYEREVERFSQALEDPETRLDASDAIRSLIHRIVLHPGDKWGEIHATLHGALMGILDFAKETPRPAPVVTTKVAQGSLG</sequence>
<dbReference type="InterPro" id="IPR050639">
    <property type="entry name" value="SSR_resolvase"/>
</dbReference>
<dbReference type="CDD" id="cd00338">
    <property type="entry name" value="Ser_Recombinase"/>
    <property type="match status" value="1"/>
</dbReference>
<dbReference type="PANTHER" id="PTHR30461:SF23">
    <property type="entry name" value="DNA RECOMBINASE-RELATED"/>
    <property type="match status" value="1"/>
</dbReference>
<dbReference type="Gene3D" id="3.90.1750.20">
    <property type="entry name" value="Putative Large Serine Recombinase, Chain B, Domain 2"/>
    <property type="match status" value="1"/>
</dbReference>
<comment type="caution">
    <text evidence="3">The sequence shown here is derived from an EMBL/GenBank/DDBJ whole genome shotgun (WGS) entry which is preliminary data.</text>
</comment>
<dbReference type="GO" id="GO:0000150">
    <property type="term" value="F:DNA strand exchange activity"/>
    <property type="evidence" value="ECO:0007669"/>
    <property type="project" value="InterPro"/>
</dbReference>
<dbReference type="Pfam" id="PF07508">
    <property type="entry name" value="Recombinase"/>
    <property type="match status" value="1"/>
</dbReference>
<dbReference type="PROSITE" id="PS51737">
    <property type="entry name" value="RECOMBINASE_DNA_BIND"/>
    <property type="match status" value="1"/>
</dbReference>
<evidence type="ECO:0000259" key="1">
    <source>
        <dbReference type="PROSITE" id="PS51736"/>
    </source>
</evidence>
<name>A0A0J7XRP4_9SPHN</name>
<accession>A0A0J7XRP4</accession>
<keyword evidence="4" id="KW-1185">Reference proteome</keyword>
<proteinExistence type="predicted"/>
<dbReference type="Pfam" id="PF00239">
    <property type="entry name" value="Resolvase"/>
    <property type="match status" value="1"/>
</dbReference>
<dbReference type="AlphaFoldDB" id="A0A0J7XRP4"/>
<dbReference type="RefSeq" id="WP_066606316.1">
    <property type="nucleotide sequence ID" value="NZ_KQ130435.1"/>
</dbReference>
<organism evidence="3 4">
    <name type="scientific">Sphingobium cupriresistens LL01</name>
    <dbReference type="NCBI Taxonomy" id="1420583"/>
    <lineage>
        <taxon>Bacteria</taxon>
        <taxon>Pseudomonadati</taxon>
        <taxon>Pseudomonadota</taxon>
        <taxon>Alphaproteobacteria</taxon>
        <taxon>Sphingomonadales</taxon>
        <taxon>Sphingomonadaceae</taxon>
        <taxon>Sphingobium</taxon>
    </lineage>
</organism>
<dbReference type="GO" id="GO:0003677">
    <property type="term" value="F:DNA binding"/>
    <property type="evidence" value="ECO:0007669"/>
    <property type="project" value="InterPro"/>
</dbReference>
<evidence type="ECO:0000313" key="3">
    <source>
        <dbReference type="EMBL" id="KMS53738.1"/>
    </source>
</evidence>
<dbReference type="PATRIC" id="fig|1420583.3.peg.3019"/>
<evidence type="ECO:0000259" key="2">
    <source>
        <dbReference type="PROSITE" id="PS51737"/>
    </source>
</evidence>
<dbReference type="Proteomes" id="UP000052232">
    <property type="component" value="Unassembled WGS sequence"/>
</dbReference>
<dbReference type="InterPro" id="IPR036162">
    <property type="entry name" value="Resolvase-like_N_sf"/>
</dbReference>
<dbReference type="InterPro" id="IPR006119">
    <property type="entry name" value="Resolv_N"/>
</dbReference>
<gene>
    <name evidence="3" type="ORF">V473_16095</name>
</gene>
<dbReference type="SMART" id="SM00857">
    <property type="entry name" value="Resolvase"/>
    <property type="match status" value="1"/>
</dbReference>
<dbReference type="SUPFAM" id="SSF53041">
    <property type="entry name" value="Resolvase-like"/>
    <property type="match status" value="1"/>
</dbReference>
<dbReference type="PANTHER" id="PTHR30461">
    <property type="entry name" value="DNA-INVERTASE FROM LAMBDOID PROPHAGE"/>
    <property type="match status" value="1"/>
</dbReference>
<dbReference type="InterPro" id="IPR011109">
    <property type="entry name" value="DNA_bind_recombinase_dom"/>
</dbReference>